<dbReference type="EMBL" id="EU016571">
    <property type="protein sequence ID" value="ABZ06289.1"/>
    <property type="molecule type" value="Genomic_DNA"/>
</dbReference>
<accession>B3T130</accession>
<dbReference type="InterPro" id="IPR028994">
    <property type="entry name" value="Integrin_alpha_N"/>
</dbReference>
<sequence>MVTPHIGGTVEFYRLEDDILRVVAKVPGFRTHAIGSRNLDMAVAGDFDGDGRIEILVPSQGMDEIGAIRRTEEGAEVAWTLPIDGKVSTNLAAVSSDSGGLTLGVGRNDGVLLVWPAS</sequence>
<protein>
    <submittedName>
        <fullName evidence="1">Putative FG-GAP repeat protein</fullName>
    </submittedName>
</protein>
<gene>
    <name evidence="1" type="ORF">ALOHA_HF4000008B14ctg1g28</name>
</gene>
<dbReference type="SUPFAM" id="SSF69318">
    <property type="entry name" value="Integrin alpha N-terminal domain"/>
    <property type="match status" value="1"/>
</dbReference>
<proteinExistence type="predicted"/>
<evidence type="ECO:0000313" key="1">
    <source>
        <dbReference type="EMBL" id="ABZ06289.1"/>
    </source>
</evidence>
<name>B3T130_9ZZZZ</name>
<dbReference type="AlphaFoldDB" id="B3T130"/>
<organism evidence="1">
    <name type="scientific">uncultured marine microorganism HF4000_008B14</name>
    <dbReference type="NCBI Taxonomy" id="455512"/>
    <lineage>
        <taxon>unclassified sequences</taxon>
        <taxon>environmental samples</taxon>
    </lineage>
</organism>
<reference evidence="1" key="1">
    <citation type="journal article" date="2008" name="ISME J.">
        <title>Genomic patterns of recombination, clonal divergence and environment in marine microbial populations.</title>
        <authorList>
            <person name="Konstantinidis K.T."/>
            <person name="Delong E.F."/>
        </authorList>
    </citation>
    <scope>NUCLEOTIDE SEQUENCE</scope>
</reference>